<dbReference type="Proteomes" id="UP000887574">
    <property type="component" value="Unplaced"/>
</dbReference>
<keyword evidence="1" id="KW-0472">Membrane</keyword>
<feature type="transmembrane region" description="Helical" evidence="1">
    <location>
        <begin position="36"/>
        <end position="61"/>
    </location>
</feature>
<keyword evidence="2" id="KW-1185">Reference proteome</keyword>
<dbReference type="AlphaFoldDB" id="A0A915DVW3"/>
<keyword evidence="1" id="KW-0812">Transmembrane</keyword>
<protein>
    <submittedName>
        <fullName evidence="3">Uncharacterized protein</fullName>
    </submittedName>
</protein>
<proteinExistence type="predicted"/>
<organism evidence="2 3">
    <name type="scientific">Ditylenchus dipsaci</name>
    <dbReference type="NCBI Taxonomy" id="166011"/>
    <lineage>
        <taxon>Eukaryota</taxon>
        <taxon>Metazoa</taxon>
        <taxon>Ecdysozoa</taxon>
        <taxon>Nematoda</taxon>
        <taxon>Chromadorea</taxon>
        <taxon>Rhabditida</taxon>
        <taxon>Tylenchina</taxon>
        <taxon>Tylenchomorpha</taxon>
        <taxon>Sphaerularioidea</taxon>
        <taxon>Anguinidae</taxon>
        <taxon>Anguininae</taxon>
        <taxon>Ditylenchus</taxon>
    </lineage>
</organism>
<accession>A0A915DVW3</accession>
<dbReference type="WBParaSite" id="jg23742">
    <property type="protein sequence ID" value="jg23742"/>
    <property type="gene ID" value="jg23742"/>
</dbReference>
<evidence type="ECO:0000256" key="1">
    <source>
        <dbReference type="SAM" id="Phobius"/>
    </source>
</evidence>
<keyword evidence="1" id="KW-1133">Transmembrane helix</keyword>
<evidence type="ECO:0000313" key="2">
    <source>
        <dbReference type="Proteomes" id="UP000887574"/>
    </source>
</evidence>
<sequence length="81" mass="8990">MQLVNRLVTLTMLVKTISSSISGLLASAIHLDAGEIIFDCAAFFFGSITLIFNLLAVLLCLHDIWNEKKSNSRYFSLLGLR</sequence>
<reference evidence="3" key="1">
    <citation type="submission" date="2022-11" db="UniProtKB">
        <authorList>
            <consortium name="WormBaseParasite"/>
        </authorList>
    </citation>
    <scope>IDENTIFICATION</scope>
</reference>
<evidence type="ECO:0000313" key="3">
    <source>
        <dbReference type="WBParaSite" id="jg23742"/>
    </source>
</evidence>
<name>A0A915DVW3_9BILA</name>